<feature type="transmembrane region" description="Helical" evidence="6">
    <location>
        <begin position="460"/>
        <end position="487"/>
    </location>
</feature>
<reference evidence="7 8" key="1">
    <citation type="journal article" date="2016" name="Mol. Biol. Evol.">
        <title>Comparative Genomics of Early-Diverging Mushroom-Forming Fungi Provides Insights into the Origins of Lignocellulose Decay Capabilities.</title>
        <authorList>
            <person name="Nagy L.G."/>
            <person name="Riley R."/>
            <person name="Tritt A."/>
            <person name="Adam C."/>
            <person name="Daum C."/>
            <person name="Floudas D."/>
            <person name="Sun H."/>
            <person name="Yadav J.S."/>
            <person name="Pangilinan J."/>
            <person name="Larsson K.H."/>
            <person name="Matsuura K."/>
            <person name="Barry K."/>
            <person name="Labutti K."/>
            <person name="Kuo R."/>
            <person name="Ohm R.A."/>
            <person name="Bhattacharya S.S."/>
            <person name="Shirouzu T."/>
            <person name="Yoshinaga Y."/>
            <person name="Martin F.M."/>
            <person name="Grigoriev I.V."/>
            <person name="Hibbett D.S."/>
        </authorList>
    </citation>
    <scope>NUCLEOTIDE SEQUENCE [LARGE SCALE GENOMIC DNA]</scope>
    <source>
        <strain evidence="7 8">L-15889</strain>
    </source>
</reference>
<gene>
    <name evidence="7" type="ORF">DAEQUDRAFT_808081</name>
</gene>
<feature type="transmembrane region" description="Helical" evidence="6">
    <location>
        <begin position="310"/>
        <end position="335"/>
    </location>
</feature>
<dbReference type="Pfam" id="PF07690">
    <property type="entry name" value="MFS_1"/>
    <property type="match status" value="1"/>
</dbReference>
<evidence type="ECO:0000256" key="1">
    <source>
        <dbReference type="ARBA" id="ARBA00004141"/>
    </source>
</evidence>
<name>A0A165TTA2_9APHY</name>
<keyword evidence="4 6" id="KW-0472">Membrane</keyword>
<organism evidence="7 8">
    <name type="scientific">Daedalea quercina L-15889</name>
    <dbReference type="NCBI Taxonomy" id="1314783"/>
    <lineage>
        <taxon>Eukaryota</taxon>
        <taxon>Fungi</taxon>
        <taxon>Dikarya</taxon>
        <taxon>Basidiomycota</taxon>
        <taxon>Agaricomycotina</taxon>
        <taxon>Agaricomycetes</taxon>
        <taxon>Polyporales</taxon>
        <taxon>Fomitopsis</taxon>
    </lineage>
</organism>
<sequence length="524" mass="56028">MAATTSAHPDPPAAPSETTPLLNASPNAAADGPPRKLPLRLSPVLLITPVASLYTLAASLPSTTVFDAIRKIVCRYWYLTNDPDKIPVDGSIPSRLCSIPPVDQRYSTALSIVAIFESVASLVAYSFLSSIANKYGRKPAILTVIAFSICADVSMLSTAVLPDVLEAFALLLWLLCQSVAVPTVFAFLLSTYIVDLVPAELRTAALSTAISMTVGGAITTHFNDIAPVYIVAFTLQCTTFLYVCFLIPETLHCAQGAEGTHPQDDDIPPTGNFMVRALLQCRHAVAAAALPLKALRPTRNYDAAKLNLRLLYCAVNVFIVGIGEGYILPAFMVWLTTQYDYTPQETGYTLSALIITNVVVLTFVIPLLVRHVLRPLYVRATHLSTASDSESVSEVTDEMDVHIVIGSSLVQVASLLLFAAATRQASQLAAVILFGFSAGRGPVLRSLVASTVPPELHSQALAGIEICLGFGMLLSPIIVGSVMAATISTVPQAAFYLIAGIFGISNLVLLFVRDSDRYHPAHDD</sequence>
<evidence type="ECO:0000256" key="2">
    <source>
        <dbReference type="ARBA" id="ARBA00022692"/>
    </source>
</evidence>
<evidence type="ECO:0000313" key="7">
    <source>
        <dbReference type="EMBL" id="KZT73917.1"/>
    </source>
</evidence>
<keyword evidence="8" id="KW-1185">Reference proteome</keyword>
<dbReference type="PANTHER" id="PTHR23507">
    <property type="entry name" value="ZGC:174356"/>
    <property type="match status" value="1"/>
</dbReference>
<dbReference type="AlphaFoldDB" id="A0A165TTA2"/>
<feature type="transmembrane region" description="Helical" evidence="6">
    <location>
        <begin position="347"/>
        <end position="369"/>
    </location>
</feature>
<feature type="transmembrane region" description="Helical" evidence="6">
    <location>
        <begin position="228"/>
        <end position="247"/>
    </location>
</feature>
<evidence type="ECO:0000313" key="8">
    <source>
        <dbReference type="Proteomes" id="UP000076727"/>
    </source>
</evidence>
<feature type="region of interest" description="Disordered" evidence="5">
    <location>
        <begin position="1"/>
        <end position="33"/>
    </location>
</feature>
<evidence type="ECO:0000256" key="6">
    <source>
        <dbReference type="SAM" id="Phobius"/>
    </source>
</evidence>
<feature type="transmembrane region" description="Helical" evidence="6">
    <location>
        <begin position="106"/>
        <end position="128"/>
    </location>
</feature>
<dbReference type="PANTHER" id="PTHR23507:SF1">
    <property type="entry name" value="FI18259P1-RELATED"/>
    <property type="match status" value="1"/>
</dbReference>
<dbReference type="Gene3D" id="1.20.1250.20">
    <property type="entry name" value="MFS general substrate transporter like domains"/>
    <property type="match status" value="2"/>
</dbReference>
<evidence type="ECO:0000256" key="5">
    <source>
        <dbReference type="SAM" id="MobiDB-lite"/>
    </source>
</evidence>
<keyword evidence="3 6" id="KW-1133">Transmembrane helix</keyword>
<dbReference type="GO" id="GO:0016020">
    <property type="term" value="C:membrane"/>
    <property type="evidence" value="ECO:0007669"/>
    <property type="project" value="UniProtKB-SubCell"/>
</dbReference>
<dbReference type="InterPro" id="IPR011701">
    <property type="entry name" value="MFS"/>
</dbReference>
<protein>
    <submittedName>
        <fullName evidence="7">MFS general substrate transporter</fullName>
    </submittedName>
</protein>
<feature type="transmembrane region" description="Helical" evidence="6">
    <location>
        <begin position="140"/>
        <end position="161"/>
    </location>
</feature>
<feature type="transmembrane region" description="Helical" evidence="6">
    <location>
        <begin position="167"/>
        <end position="189"/>
    </location>
</feature>
<evidence type="ECO:0000256" key="3">
    <source>
        <dbReference type="ARBA" id="ARBA00022989"/>
    </source>
</evidence>
<evidence type="ECO:0000256" key="4">
    <source>
        <dbReference type="ARBA" id="ARBA00023136"/>
    </source>
</evidence>
<comment type="subcellular location">
    <subcellularLocation>
        <location evidence="1">Membrane</location>
        <topology evidence="1">Multi-pass membrane protein</topology>
    </subcellularLocation>
</comment>
<feature type="transmembrane region" description="Helical" evidence="6">
    <location>
        <begin position="493"/>
        <end position="512"/>
    </location>
</feature>
<keyword evidence="2 6" id="KW-0812">Transmembrane</keyword>
<dbReference type="Proteomes" id="UP000076727">
    <property type="component" value="Unassembled WGS sequence"/>
</dbReference>
<dbReference type="OrthoDB" id="3026777at2759"/>
<dbReference type="GO" id="GO:0022857">
    <property type="term" value="F:transmembrane transporter activity"/>
    <property type="evidence" value="ECO:0007669"/>
    <property type="project" value="InterPro"/>
</dbReference>
<feature type="compositionally biased region" description="Polar residues" evidence="5">
    <location>
        <begin position="16"/>
        <end position="26"/>
    </location>
</feature>
<dbReference type="InterPro" id="IPR036259">
    <property type="entry name" value="MFS_trans_sf"/>
</dbReference>
<accession>A0A165TTA2</accession>
<proteinExistence type="predicted"/>
<dbReference type="EMBL" id="KV429035">
    <property type="protein sequence ID" value="KZT73917.1"/>
    <property type="molecule type" value="Genomic_DNA"/>
</dbReference>
<dbReference type="SUPFAM" id="SSF103473">
    <property type="entry name" value="MFS general substrate transporter"/>
    <property type="match status" value="1"/>
</dbReference>